<accession>A0AA39T0S6</accession>
<protein>
    <submittedName>
        <fullName evidence="1">Uncharacterized protein</fullName>
    </submittedName>
</protein>
<gene>
    <name evidence="1" type="ORF">B0T17DRAFT_545522</name>
</gene>
<reference evidence="1" key="1">
    <citation type="submission" date="2023-06" db="EMBL/GenBank/DDBJ databases">
        <title>Genome-scale phylogeny and comparative genomics of the fungal order Sordariales.</title>
        <authorList>
            <consortium name="Lawrence Berkeley National Laboratory"/>
            <person name="Hensen N."/>
            <person name="Bonometti L."/>
            <person name="Westerberg I."/>
            <person name="Brannstrom I.O."/>
            <person name="Guillou S."/>
            <person name="Cros-Aarteil S."/>
            <person name="Calhoun S."/>
            <person name="Haridas S."/>
            <person name="Kuo A."/>
            <person name="Mondo S."/>
            <person name="Pangilinan J."/>
            <person name="Riley R."/>
            <person name="LaButti K."/>
            <person name="Andreopoulos B."/>
            <person name="Lipzen A."/>
            <person name="Chen C."/>
            <person name="Yanf M."/>
            <person name="Daum C."/>
            <person name="Ng V."/>
            <person name="Clum A."/>
            <person name="Steindorff A."/>
            <person name="Ohm R."/>
            <person name="Martin F."/>
            <person name="Silar P."/>
            <person name="Natvig D."/>
            <person name="Lalanne C."/>
            <person name="Gautier V."/>
            <person name="Ament-velasquez S.L."/>
            <person name="Kruys A."/>
            <person name="Hutchinson M.I."/>
            <person name="Powell A.J."/>
            <person name="Barry K."/>
            <person name="Miller A.N."/>
            <person name="Grigoriev I.V."/>
            <person name="Debuchy R."/>
            <person name="Gladieux P."/>
            <person name="Thoren M.H."/>
            <person name="Johannesson H."/>
        </authorList>
    </citation>
    <scope>NUCLEOTIDE SEQUENCE</scope>
    <source>
        <strain evidence="1">SMH3391-2</strain>
    </source>
</reference>
<dbReference type="AlphaFoldDB" id="A0AA39T0S6"/>
<sequence length="72" mass="8047">MAVVPKLTLQAGIQATLLLLPLRYVLPDLCYTWSDAFPILMTAPSSFSSRIIRCNNRKQVLEWRGPNSSPVS</sequence>
<evidence type="ECO:0000313" key="1">
    <source>
        <dbReference type="EMBL" id="KAK0609916.1"/>
    </source>
</evidence>
<comment type="caution">
    <text evidence="1">The sequence shown here is derived from an EMBL/GenBank/DDBJ whole genome shotgun (WGS) entry which is preliminary data.</text>
</comment>
<name>A0AA39T0S6_9PEZI</name>
<evidence type="ECO:0000313" key="2">
    <source>
        <dbReference type="Proteomes" id="UP001174934"/>
    </source>
</evidence>
<keyword evidence="2" id="KW-1185">Reference proteome</keyword>
<proteinExistence type="predicted"/>
<dbReference type="EMBL" id="JAULSR010000011">
    <property type="protein sequence ID" value="KAK0609916.1"/>
    <property type="molecule type" value="Genomic_DNA"/>
</dbReference>
<organism evidence="1 2">
    <name type="scientific">Bombardia bombarda</name>
    <dbReference type="NCBI Taxonomy" id="252184"/>
    <lineage>
        <taxon>Eukaryota</taxon>
        <taxon>Fungi</taxon>
        <taxon>Dikarya</taxon>
        <taxon>Ascomycota</taxon>
        <taxon>Pezizomycotina</taxon>
        <taxon>Sordariomycetes</taxon>
        <taxon>Sordariomycetidae</taxon>
        <taxon>Sordariales</taxon>
        <taxon>Lasiosphaeriaceae</taxon>
        <taxon>Bombardia</taxon>
    </lineage>
</organism>
<dbReference type="Proteomes" id="UP001174934">
    <property type="component" value="Unassembled WGS sequence"/>
</dbReference>